<dbReference type="InterPro" id="IPR044053">
    <property type="entry name" value="AsaB-like"/>
</dbReference>
<dbReference type="EMBL" id="JAUDZG010000001">
    <property type="protein sequence ID" value="KAK3309303.1"/>
    <property type="molecule type" value="Genomic_DNA"/>
</dbReference>
<dbReference type="PANTHER" id="PTHR34598:SF3">
    <property type="entry name" value="OXIDOREDUCTASE AN1597"/>
    <property type="match status" value="1"/>
</dbReference>
<comment type="similarity">
    <text evidence="1">Belongs to the asaB hydroxylase/desaturase family.</text>
</comment>
<reference evidence="3" key="2">
    <citation type="submission" date="2023-06" db="EMBL/GenBank/DDBJ databases">
        <authorList>
            <consortium name="Lawrence Berkeley National Laboratory"/>
            <person name="Mondo S.J."/>
            <person name="Hensen N."/>
            <person name="Bonometti L."/>
            <person name="Westerberg I."/>
            <person name="Brannstrom I.O."/>
            <person name="Guillou S."/>
            <person name="Cros-Aarteil S."/>
            <person name="Calhoun S."/>
            <person name="Haridas S."/>
            <person name="Kuo A."/>
            <person name="Pangilinan J."/>
            <person name="Riley R."/>
            <person name="Labutti K."/>
            <person name="Andreopoulos B."/>
            <person name="Lipzen A."/>
            <person name="Chen C."/>
            <person name="Yanf M."/>
            <person name="Daum C."/>
            <person name="Ng V."/>
            <person name="Clum A."/>
            <person name="Steindorff A."/>
            <person name="Ohm R."/>
            <person name="Martin F."/>
            <person name="Silar P."/>
            <person name="Natvig D."/>
            <person name="Lalanne C."/>
            <person name="Gautier V."/>
            <person name="Ament-Velasquez S.L."/>
            <person name="Kruys A."/>
            <person name="Hutchinson M.I."/>
            <person name="Powell A.J."/>
            <person name="Barry K."/>
            <person name="Miller A.N."/>
            <person name="Grigoriev I.V."/>
            <person name="Debuchy R."/>
            <person name="Gladieux P."/>
            <person name="Thoren M.H."/>
            <person name="Johannesson H."/>
        </authorList>
    </citation>
    <scope>NUCLEOTIDE SEQUENCE</scope>
    <source>
        <strain evidence="3">CBS 333.67</strain>
    </source>
</reference>
<dbReference type="NCBIfam" id="NF041278">
    <property type="entry name" value="CmcJ_NvfI_EfuI"/>
    <property type="match status" value="1"/>
</dbReference>
<reference evidence="3" key="1">
    <citation type="journal article" date="2023" name="Mol. Phylogenet. Evol.">
        <title>Genome-scale phylogeny and comparative genomics of the fungal order Sordariales.</title>
        <authorList>
            <person name="Hensen N."/>
            <person name="Bonometti L."/>
            <person name="Westerberg I."/>
            <person name="Brannstrom I.O."/>
            <person name="Guillou S."/>
            <person name="Cros-Aarteil S."/>
            <person name="Calhoun S."/>
            <person name="Haridas S."/>
            <person name="Kuo A."/>
            <person name="Mondo S."/>
            <person name="Pangilinan J."/>
            <person name="Riley R."/>
            <person name="LaButti K."/>
            <person name="Andreopoulos B."/>
            <person name="Lipzen A."/>
            <person name="Chen C."/>
            <person name="Yan M."/>
            <person name="Daum C."/>
            <person name="Ng V."/>
            <person name="Clum A."/>
            <person name="Steindorff A."/>
            <person name="Ohm R.A."/>
            <person name="Martin F."/>
            <person name="Silar P."/>
            <person name="Natvig D.O."/>
            <person name="Lalanne C."/>
            <person name="Gautier V."/>
            <person name="Ament-Velasquez S.L."/>
            <person name="Kruys A."/>
            <person name="Hutchinson M.I."/>
            <person name="Powell A.J."/>
            <person name="Barry K."/>
            <person name="Miller A.N."/>
            <person name="Grigoriev I.V."/>
            <person name="Debuchy R."/>
            <person name="Gladieux P."/>
            <person name="Hiltunen Thoren M."/>
            <person name="Johannesson H."/>
        </authorList>
    </citation>
    <scope>NUCLEOTIDE SEQUENCE</scope>
    <source>
        <strain evidence="3">CBS 333.67</strain>
    </source>
</reference>
<sequence>MTSIACSSHQAERTNDYSVSPSATHHIHSHIDSTTMAAVANYLQDSEVHKTEKPYRFSGPDLGFPASNVAFQPSELSVTDLRTVPHFRPTLETHGFCFIENRSAELPALDHESNSKAYAVEMAGLVKELVGATRVIPNHVLLRSANKAHGRAGVGTEAHIDTSAFDAWDRIRGMMTLEEQEGVLSGKLRARIINLWRPRVNHAEDFPLAVLDPTTVDPEKDLVCLDHISQVTVAETMYIRHNPNHRWYWLGNQTPDEAVLFTQYDTHPPANSLHFGVAHCAFRNLAARPGCPPRQSVELRLTVLEPAPYERAVTVLDPHPPETRKQPWNGRVQFLAPPVKYVPTFTREELALA</sequence>
<keyword evidence="4" id="KW-1185">Reference proteome</keyword>
<organism evidence="3 4">
    <name type="scientific">Chaetomium strumarium</name>
    <dbReference type="NCBI Taxonomy" id="1170767"/>
    <lineage>
        <taxon>Eukaryota</taxon>
        <taxon>Fungi</taxon>
        <taxon>Dikarya</taxon>
        <taxon>Ascomycota</taxon>
        <taxon>Pezizomycotina</taxon>
        <taxon>Sordariomycetes</taxon>
        <taxon>Sordariomycetidae</taxon>
        <taxon>Sordariales</taxon>
        <taxon>Chaetomiaceae</taxon>
        <taxon>Chaetomium</taxon>
    </lineage>
</organism>
<dbReference type="AlphaFoldDB" id="A0AAJ0M517"/>
<protein>
    <submittedName>
        <fullName evidence="3">Uncharacterized protein</fullName>
    </submittedName>
</protein>
<accession>A0AAJ0M517</accession>
<comment type="caution">
    <text evidence="3">The sequence shown here is derived from an EMBL/GenBank/DDBJ whole genome shotgun (WGS) entry which is preliminary data.</text>
</comment>
<dbReference type="Proteomes" id="UP001273166">
    <property type="component" value="Unassembled WGS sequence"/>
</dbReference>
<dbReference type="GeneID" id="87886997"/>
<dbReference type="RefSeq" id="XP_062725083.1">
    <property type="nucleotide sequence ID" value="XM_062868168.1"/>
</dbReference>
<gene>
    <name evidence="3" type="ORF">B0T15DRAFT_515178</name>
</gene>
<evidence type="ECO:0000256" key="2">
    <source>
        <dbReference type="SAM" id="MobiDB-lite"/>
    </source>
</evidence>
<evidence type="ECO:0000256" key="1">
    <source>
        <dbReference type="ARBA" id="ARBA00023604"/>
    </source>
</evidence>
<evidence type="ECO:0000313" key="4">
    <source>
        <dbReference type="Proteomes" id="UP001273166"/>
    </source>
</evidence>
<evidence type="ECO:0000313" key="3">
    <source>
        <dbReference type="EMBL" id="KAK3309303.1"/>
    </source>
</evidence>
<dbReference type="PANTHER" id="PTHR34598">
    <property type="entry name" value="BLL6449 PROTEIN"/>
    <property type="match status" value="1"/>
</dbReference>
<dbReference type="GO" id="GO:0016491">
    <property type="term" value="F:oxidoreductase activity"/>
    <property type="evidence" value="ECO:0007669"/>
    <property type="project" value="InterPro"/>
</dbReference>
<proteinExistence type="inferred from homology"/>
<name>A0AAJ0M517_9PEZI</name>
<feature type="region of interest" description="Disordered" evidence="2">
    <location>
        <begin position="1"/>
        <end position="23"/>
    </location>
</feature>